<organism evidence="1 2">
    <name type="scientific">Caldanaerobius fijiensis DSM 17918</name>
    <dbReference type="NCBI Taxonomy" id="1121256"/>
    <lineage>
        <taxon>Bacteria</taxon>
        <taxon>Bacillati</taxon>
        <taxon>Bacillota</taxon>
        <taxon>Clostridia</taxon>
        <taxon>Thermoanaerobacterales</taxon>
        <taxon>Thermoanaerobacteraceae</taxon>
        <taxon>Caldanaerobius</taxon>
    </lineage>
</organism>
<protein>
    <recommendedName>
        <fullName evidence="3">5' nucleotidase, deoxy (Pyrimidine), type C protein (NT5C)</fullName>
    </recommendedName>
</protein>
<dbReference type="Proteomes" id="UP000184088">
    <property type="component" value="Unassembled WGS sequence"/>
</dbReference>
<dbReference type="RefSeq" id="WP_073346011.1">
    <property type="nucleotide sequence ID" value="NZ_FQVH01000043.1"/>
</dbReference>
<dbReference type="OrthoDB" id="1727124at2"/>
<dbReference type="InterPro" id="IPR036412">
    <property type="entry name" value="HAD-like_sf"/>
</dbReference>
<dbReference type="EMBL" id="FQVH01000043">
    <property type="protein sequence ID" value="SHF76846.1"/>
    <property type="molecule type" value="Genomic_DNA"/>
</dbReference>
<reference evidence="1 2" key="1">
    <citation type="submission" date="2016-11" db="EMBL/GenBank/DDBJ databases">
        <authorList>
            <person name="Jaros S."/>
            <person name="Januszkiewicz K."/>
            <person name="Wedrychowicz H."/>
        </authorList>
    </citation>
    <scope>NUCLEOTIDE SEQUENCE [LARGE SCALE GENOMIC DNA]</scope>
    <source>
        <strain evidence="1 2">DSM 17918</strain>
    </source>
</reference>
<dbReference type="Gene3D" id="3.40.50.1000">
    <property type="entry name" value="HAD superfamily/HAD-like"/>
    <property type="match status" value="1"/>
</dbReference>
<sequence length="184" mass="20739">MKSIAYFCGKVKYAKKFTSLLETAQGKIVVCDIDNTVADVNGVLRRLGYDTSVYPNPELNDDFWLSFKGVEILMKAKPFVNTLYMVVGLQNAGAEVCFATARNRYLMPATYIWLARNGVKSDTVYFTPDKLSLEGDVYVEDDPAQIKRLLSAGKTVLIPEQFYNKGIEHKNAIYFNPRKGADIR</sequence>
<dbReference type="InterPro" id="IPR023214">
    <property type="entry name" value="HAD_sf"/>
</dbReference>
<accession>A0A1M5ECD8</accession>
<dbReference type="SUPFAM" id="SSF56784">
    <property type="entry name" value="HAD-like"/>
    <property type="match status" value="1"/>
</dbReference>
<evidence type="ECO:0000313" key="2">
    <source>
        <dbReference type="Proteomes" id="UP000184088"/>
    </source>
</evidence>
<dbReference type="AlphaFoldDB" id="A0A1M5ECD8"/>
<keyword evidence="2" id="KW-1185">Reference proteome</keyword>
<evidence type="ECO:0000313" key="1">
    <source>
        <dbReference type="EMBL" id="SHF76846.1"/>
    </source>
</evidence>
<evidence type="ECO:0008006" key="3">
    <source>
        <dbReference type="Google" id="ProtNLM"/>
    </source>
</evidence>
<dbReference type="STRING" id="1121256.SAMN02746089_02524"/>
<proteinExistence type="predicted"/>
<gene>
    <name evidence="1" type="ORF">SAMN02746089_02524</name>
</gene>
<name>A0A1M5ECD8_9THEO</name>